<dbReference type="InterPro" id="IPR019819">
    <property type="entry name" value="Carboxylesterase_B_CS"/>
</dbReference>
<dbReference type="OrthoDB" id="408631at2759"/>
<keyword evidence="4" id="KW-0645">Protease</keyword>
<sequence length="895" mass="98648">MGAEYGRAPPPPSTAQAFGHGAPGGYTFQYSNCTGKRKALLIGINYFGQRGQLRGCINDVKNMSTYLNSHFGYKREDMVILTDDQQNPMSQPTKANLLRAMHWLVKDARPNDSLFFHYSGHGGQTKDLDGDEDDGYDEVIYPVDFRQAGHIVDDEMHRVMYGNTSYTGALTLNIADMPYRVQPLQPGVRLTAIFDSCHSGSALDLPYIYSTQGVLKEPNLAKEAGQGLLSIVSSYARGDLGGMASTALGFFKKATTGDDVREKNLRTKTSPADVIMWSGSKDSQTSYVDFAFSDEPKAFDYFEQCPTPRPADYRPRADSLQDAQIAGQATGAMSWAFITALKKNPQQSYVELLNTIRDELEAKYTQKPQLSCSHPLALNDSNYHFTNIRYAAPPLGYNRFRAPQPPAVNRSQVQTGLENRICPQANPDWRAIATEFVPQYLLGKTEFNQSDFSSAEDSSSSSSPTPGQTEDCLFLDVVVPDSIFKKAGKGYGAPVLVWIYGGGYTLGSKSGSGEPSGLIARSKDNGDDGIIYVAMNYRLGAFGWLSGPTFQEDGTANAGLYDQRFALEWVQKHIYKFGGDPNRVTVFGESAGGGSIMHQITAYGGKNGPAPFQQAIPQSPGWQPIVSNQVEERQFSTFLDLLNVSTLDQARQLPSSALQEANMKQVGNAEYGTFVYGPTVDGNFVPHLPGELLLHGQFDKSVRVMVGHNSNEGLIFTSPFVQNNSAFEDSLIKLEPTLRAWPEVVDYITEVLYPPVFDGSQAQGYTNQIARASAVIAEVTFTCNTFYLDKAFGNDTYAYYFAVPYGLHGSDVPYTYFTTSEESSVRNETVAIALQQYITQFAMSGTPNGDEAGIPYFKMYGDDATVQTLNVSRISQQMDPTANRRCNWWQKALYY</sequence>
<evidence type="ECO:0000256" key="1">
    <source>
        <dbReference type="ARBA" id="ARBA00005964"/>
    </source>
</evidence>
<evidence type="ECO:0000259" key="6">
    <source>
        <dbReference type="Pfam" id="PF00135"/>
    </source>
</evidence>
<evidence type="ECO:0000256" key="3">
    <source>
        <dbReference type="ARBA" id="ARBA00022801"/>
    </source>
</evidence>
<keyword evidence="4" id="KW-0788">Thiol protease</keyword>
<dbReference type="InterPro" id="IPR029058">
    <property type="entry name" value="AB_hydrolase_fold"/>
</dbReference>
<dbReference type="PANTHER" id="PTHR11559">
    <property type="entry name" value="CARBOXYLESTERASE"/>
    <property type="match status" value="1"/>
</dbReference>
<evidence type="ECO:0000256" key="5">
    <source>
        <dbReference type="ARBA" id="ARBA00023145"/>
    </source>
</evidence>
<evidence type="ECO:0000313" key="8">
    <source>
        <dbReference type="EMBL" id="OTA39994.1"/>
    </source>
</evidence>
<dbReference type="PROSITE" id="PS00122">
    <property type="entry name" value="CARBOXYLESTERASE_B_1"/>
    <property type="match status" value="1"/>
</dbReference>
<feature type="domain" description="Peptidase C14 caspase" evidence="7">
    <location>
        <begin position="36"/>
        <end position="374"/>
    </location>
</feature>
<comment type="caution">
    <text evidence="8">The sequence shown here is derived from an EMBL/GenBank/DDBJ whole genome shotgun (WGS) entry which is preliminary data.</text>
</comment>
<dbReference type="InterPro" id="IPR050309">
    <property type="entry name" value="Type-B_Carboxylest/Lipase"/>
</dbReference>
<dbReference type="Pfam" id="PF00656">
    <property type="entry name" value="Peptidase_C14"/>
    <property type="match status" value="1"/>
</dbReference>
<keyword evidence="5" id="KW-0865">Zymogen</keyword>
<feature type="domain" description="Carboxylesterase type B" evidence="6">
    <location>
        <begin position="381"/>
        <end position="889"/>
    </location>
</feature>
<keyword evidence="2" id="KW-0053">Apoptosis</keyword>
<evidence type="ECO:0000259" key="7">
    <source>
        <dbReference type="Pfam" id="PF00656"/>
    </source>
</evidence>
<organism evidence="8 9">
    <name type="scientific">Hortaea werneckii EXF-2000</name>
    <dbReference type="NCBI Taxonomy" id="1157616"/>
    <lineage>
        <taxon>Eukaryota</taxon>
        <taxon>Fungi</taxon>
        <taxon>Dikarya</taxon>
        <taxon>Ascomycota</taxon>
        <taxon>Pezizomycotina</taxon>
        <taxon>Dothideomycetes</taxon>
        <taxon>Dothideomycetidae</taxon>
        <taxon>Mycosphaerellales</taxon>
        <taxon>Teratosphaeriaceae</taxon>
        <taxon>Hortaea</taxon>
    </lineage>
</organism>
<dbReference type="GO" id="GO:0006915">
    <property type="term" value="P:apoptotic process"/>
    <property type="evidence" value="ECO:0007669"/>
    <property type="project" value="UniProtKB-KW"/>
</dbReference>
<evidence type="ECO:0000256" key="4">
    <source>
        <dbReference type="ARBA" id="ARBA00022807"/>
    </source>
</evidence>
<dbReference type="AlphaFoldDB" id="A0A1Z5TVE8"/>
<evidence type="ECO:0000313" key="9">
    <source>
        <dbReference type="Proteomes" id="UP000194280"/>
    </source>
</evidence>
<dbReference type="STRING" id="1157616.A0A1Z5TVE8"/>
<dbReference type="InterPro" id="IPR002018">
    <property type="entry name" value="CarbesteraseB"/>
</dbReference>
<dbReference type="EMBL" id="MUNK01000001">
    <property type="protein sequence ID" value="OTA39994.1"/>
    <property type="molecule type" value="Genomic_DNA"/>
</dbReference>
<dbReference type="GO" id="GO:0006508">
    <property type="term" value="P:proteolysis"/>
    <property type="evidence" value="ECO:0007669"/>
    <property type="project" value="InterPro"/>
</dbReference>
<comment type="similarity">
    <text evidence="1">Belongs to the type-B carboxylesterase/lipase family.</text>
</comment>
<keyword evidence="9" id="KW-1185">Reference proteome</keyword>
<dbReference type="InParanoid" id="A0A1Z5TVE8"/>
<dbReference type="SUPFAM" id="SSF53474">
    <property type="entry name" value="alpha/beta-Hydrolases"/>
    <property type="match status" value="1"/>
</dbReference>
<name>A0A1Z5TVE8_HORWE</name>
<dbReference type="InterPro" id="IPR029030">
    <property type="entry name" value="Caspase-like_dom_sf"/>
</dbReference>
<evidence type="ECO:0000256" key="2">
    <source>
        <dbReference type="ARBA" id="ARBA00022703"/>
    </source>
</evidence>
<dbReference type="VEuPathDB" id="FungiDB:BTJ68_00221"/>
<gene>
    <name evidence="8" type="ORF">BTJ68_00221</name>
</gene>
<keyword evidence="3" id="KW-0378">Hydrolase</keyword>
<dbReference type="Pfam" id="PF00135">
    <property type="entry name" value="COesterase"/>
    <property type="match status" value="1"/>
</dbReference>
<dbReference type="GO" id="GO:0004197">
    <property type="term" value="F:cysteine-type endopeptidase activity"/>
    <property type="evidence" value="ECO:0007669"/>
    <property type="project" value="InterPro"/>
</dbReference>
<reference evidence="8 9" key="1">
    <citation type="submission" date="2017-01" db="EMBL/GenBank/DDBJ databases">
        <title>The recent genome duplication of the halophilic yeast Hortaea werneckii: insights from long-read sequencing.</title>
        <authorList>
            <person name="Sinha S."/>
            <person name="Flibotte S."/>
            <person name="Neira M."/>
            <person name="Lenassi M."/>
            <person name="Gostincar C."/>
            <person name="Stajich J.E."/>
            <person name="Nislow C.E."/>
        </authorList>
    </citation>
    <scope>NUCLEOTIDE SEQUENCE [LARGE SCALE GENOMIC DNA]</scope>
    <source>
        <strain evidence="8 9">EXF-2000</strain>
    </source>
</reference>
<dbReference type="InterPro" id="IPR019826">
    <property type="entry name" value="Carboxylesterase_B_AS"/>
</dbReference>
<protein>
    <submittedName>
        <fullName evidence="8">Uncharacterized protein</fullName>
    </submittedName>
</protein>
<proteinExistence type="inferred from homology"/>
<dbReference type="Gene3D" id="3.40.50.12660">
    <property type="match status" value="1"/>
</dbReference>
<accession>A0A1Z5TVE8</accession>
<dbReference type="Gene3D" id="3.40.50.1820">
    <property type="entry name" value="alpha/beta hydrolase"/>
    <property type="match status" value="1"/>
</dbReference>
<dbReference type="SUPFAM" id="SSF52129">
    <property type="entry name" value="Caspase-like"/>
    <property type="match status" value="1"/>
</dbReference>
<dbReference type="Proteomes" id="UP000194280">
    <property type="component" value="Unassembled WGS sequence"/>
</dbReference>
<dbReference type="InterPro" id="IPR011600">
    <property type="entry name" value="Pept_C14_caspase"/>
</dbReference>
<dbReference type="PROSITE" id="PS00941">
    <property type="entry name" value="CARBOXYLESTERASE_B_2"/>
    <property type="match status" value="1"/>
</dbReference>